<protein>
    <recommendedName>
        <fullName evidence="2">Cullin N-terminal domain-containing protein</fullName>
    </recommendedName>
</protein>
<dbReference type="Gene3D" id="1.20.1310.10">
    <property type="entry name" value="Cullin Repeats"/>
    <property type="match status" value="1"/>
</dbReference>
<evidence type="ECO:0008006" key="2">
    <source>
        <dbReference type="Google" id="ProtNLM"/>
    </source>
</evidence>
<dbReference type="InterPro" id="IPR016159">
    <property type="entry name" value="Cullin_repeat-like_dom_sf"/>
</dbReference>
<dbReference type="SUPFAM" id="SSF74788">
    <property type="entry name" value="Cullin repeat-like"/>
    <property type="match status" value="1"/>
</dbReference>
<dbReference type="AlphaFoldDB" id="A0A166DZN0"/>
<reference evidence="1" key="1">
    <citation type="journal article" date="2016" name="Mol. Biol. Evol.">
        <title>Comparative Genomics of Early-Diverging Mushroom-Forming Fungi Provides Insights into the Origins of Lignocellulose Decay Capabilities.</title>
        <authorList>
            <person name="Nagy L.G."/>
            <person name="Riley R."/>
            <person name="Tritt A."/>
            <person name="Adam C."/>
            <person name="Daum C."/>
            <person name="Floudas D."/>
            <person name="Sun H."/>
            <person name="Yadav J.S."/>
            <person name="Pangilinan J."/>
            <person name="Larsson K.H."/>
            <person name="Matsuura K."/>
            <person name="Barry K."/>
            <person name="Labutti K."/>
            <person name="Kuo R."/>
            <person name="Ohm R.A."/>
            <person name="Bhattacharya S.S."/>
            <person name="Shirouzu T."/>
            <person name="Yoshinaga Y."/>
            <person name="Martin F.M."/>
            <person name="Grigoriev I.V."/>
            <person name="Hibbett D.S."/>
        </authorList>
    </citation>
    <scope>NUCLEOTIDE SEQUENCE [LARGE SCALE GENOMIC DNA]</scope>
    <source>
        <strain evidence="1">CBS 109695</strain>
    </source>
</reference>
<gene>
    <name evidence="1" type="ORF">FIBSPDRAFT_867525</name>
</gene>
<dbReference type="STRING" id="436010.A0A166DZN0"/>
<proteinExistence type="predicted"/>
<evidence type="ECO:0000313" key="1">
    <source>
        <dbReference type="EMBL" id="KZP15238.1"/>
    </source>
</evidence>
<accession>A0A166DZN0</accession>
<dbReference type="EMBL" id="KV417607">
    <property type="protein sequence ID" value="KZP15238.1"/>
    <property type="molecule type" value="Genomic_DNA"/>
</dbReference>
<sequence length="293" mass="31884">MATSTPFIEAPVPVPKPSDDWPTIRAYVLPAIDHVMRSTSNADDGSPPKISIAYSMGIYTTIYNFSTSSRIYGPPTGDGTFQSHLANINVALDKHCCETALQLLSEAPGDPSELIRYVIGSFESYNARASVVGHWFRYYDRHYVTKEVTAGRGWLKVEPEDAARIKEKPEAREALRGSTKGETDIAEARAEAGTNLNQIVKVGSIALRRFRSMFIEPLLGVDEGGKQEGEGGIQSTGAQGKLASAIEKALEAGGAGLQDEVNKLADIFRRIGMRPDNPWVLKLENHFGAATTE</sequence>
<dbReference type="OrthoDB" id="27073at2759"/>
<name>A0A166DZN0_9AGAM</name>
<organism evidence="1">
    <name type="scientific">Athelia psychrophila</name>
    <dbReference type="NCBI Taxonomy" id="1759441"/>
    <lineage>
        <taxon>Eukaryota</taxon>
        <taxon>Fungi</taxon>
        <taxon>Dikarya</taxon>
        <taxon>Basidiomycota</taxon>
        <taxon>Agaricomycotina</taxon>
        <taxon>Agaricomycetes</taxon>
        <taxon>Agaricomycetidae</taxon>
        <taxon>Atheliales</taxon>
        <taxon>Atheliaceae</taxon>
        <taxon>Athelia</taxon>
    </lineage>
</organism>